<evidence type="ECO:0000313" key="4">
    <source>
        <dbReference type="EMBL" id="VVA21916.1"/>
    </source>
</evidence>
<evidence type="ECO:0000313" key="5">
    <source>
        <dbReference type="Proteomes" id="UP000327085"/>
    </source>
</evidence>
<reference evidence="5" key="1">
    <citation type="journal article" date="2020" name="Plant J.">
        <title>Transposons played a major role in the diversification between the closely related almond and peach genomes: results from the almond genome sequence.</title>
        <authorList>
            <person name="Alioto T."/>
            <person name="Alexiou K.G."/>
            <person name="Bardil A."/>
            <person name="Barteri F."/>
            <person name="Castanera R."/>
            <person name="Cruz F."/>
            <person name="Dhingra A."/>
            <person name="Duval H."/>
            <person name="Fernandez I Marti A."/>
            <person name="Frias L."/>
            <person name="Galan B."/>
            <person name="Garcia J.L."/>
            <person name="Howad W."/>
            <person name="Gomez-Garrido J."/>
            <person name="Gut M."/>
            <person name="Julca I."/>
            <person name="Morata J."/>
            <person name="Puigdomenech P."/>
            <person name="Ribeca P."/>
            <person name="Rubio Cabetas M.J."/>
            <person name="Vlasova A."/>
            <person name="Wirthensohn M."/>
            <person name="Garcia-Mas J."/>
            <person name="Gabaldon T."/>
            <person name="Casacuberta J.M."/>
            <person name="Arus P."/>
        </authorList>
    </citation>
    <scope>NUCLEOTIDE SEQUENCE [LARGE SCALE GENOMIC DNA]</scope>
    <source>
        <strain evidence="5">cv. Texas</strain>
    </source>
</reference>
<sequence length="396" mass="45191">MALLFKLKSLRLGYSILSSTFASKTKRFVVGDRKPSNFSLQIQLLCRHFTSEISANQHNFTVTYLINSCGLSPKAAISASKKVELQTPERADSVLALVRNHGLSEAQLSKFVRLHPEVLLADPEQTLLPKLRFFISLGISKEDLAKTLAFCPQILSRSLEKEILPDYNFLRSLIPENKVVSVLKGRSWFFFEGHSKNVVPNIDLLRQLGMPQSCINLLLAHYTNVLLLKHERFGLVVGKVKEMGFNLEKATSVSALRVLCGRHKSVWNRSWELYGRWGWSDDDILSAFRRYPQCMIHSEKKVTEVMDLLVNNMGWPSRKIAQYPVVLSLSLKRRLIPRCSVVKVLFLKGVIDENLHLGSVLRPVEKHFLEKFVTAYLKEIPQLLNVYQGKVEFQDV</sequence>
<comment type="similarity">
    <text evidence="1">Belongs to the mTERF family.</text>
</comment>
<name>A0A5E4F2B2_PRUDU</name>
<keyword evidence="2" id="KW-0804">Transcription</keyword>
<keyword evidence="2" id="KW-0805">Transcription regulation</keyword>
<dbReference type="FunFam" id="1.25.70.10:FF:000001">
    <property type="entry name" value="Mitochondrial transcription termination factor-like"/>
    <property type="match status" value="1"/>
</dbReference>
<dbReference type="PANTHER" id="PTHR13068:SF133">
    <property type="entry name" value="MITOCHONDRIAL TRANSCRIPTION TERMINATION FACTOR FAMILY PROTEIN"/>
    <property type="match status" value="1"/>
</dbReference>
<evidence type="ECO:0000256" key="1">
    <source>
        <dbReference type="ARBA" id="ARBA00007692"/>
    </source>
</evidence>
<gene>
    <name evidence="4" type="ORF">ALMOND_2B020724</name>
</gene>
<evidence type="ECO:0000256" key="3">
    <source>
        <dbReference type="ARBA" id="ARBA00022946"/>
    </source>
</evidence>
<dbReference type="FunCoup" id="A0A5E4F2B2">
    <property type="interactions" value="351"/>
</dbReference>
<organism evidence="4 5">
    <name type="scientific">Prunus dulcis</name>
    <name type="common">Almond</name>
    <name type="synonym">Amygdalus dulcis</name>
    <dbReference type="NCBI Taxonomy" id="3755"/>
    <lineage>
        <taxon>Eukaryota</taxon>
        <taxon>Viridiplantae</taxon>
        <taxon>Streptophyta</taxon>
        <taxon>Embryophyta</taxon>
        <taxon>Tracheophyta</taxon>
        <taxon>Spermatophyta</taxon>
        <taxon>Magnoliopsida</taxon>
        <taxon>eudicotyledons</taxon>
        <taxon>Gunneridae</taxon>
        <taxon>Pentapetalae</taxon>
        <taxon>rosids</taxon>
        <taxon>fabids</taxon>
        <taxon>Rosales</taxon>
        <taxon>Rosaceae</taxon>
        <taxon>Amygdaloideae</taxon>
        <taxon>Amygdaleae</taxon>
        <taxon>Prunus</taxon>
    </lineage>
</organism>
<dbReference type="GO" id="GO:0003676">
    <property type="term" value="F:nucleic acid binding"/>
    <property type="evidence" value="ECO:0007669"/>
    <property type="project" value="InterPro"/>
</dbReference>
<dbReference type="Proteomes" id="UP000327085">
    <property type="component" value="Chromosome 2"/>
</dbReference>
<proteinExistence type="inferred from homology"/>
<accession>A0A5E4F2B2</accession>
<keyword evidence="2" id="KW-0806">Transcription termination</keyword>
<dbReference type="GO" id="GO:0006353">
    <property type="term" value="P:DNA-templated transcription termination"/>
    <property type="evidence" value="ECO:0007669"/>
    <property type="project" value="UniProtKB-KW"/>
</dbReference>
<protein>
    <submittedName>
        <fullName evidence="4">PREDICTED: mRNAion termination factor</fullName>
    </submittedName>
</protein>
<dbReference type="OMA" id="EVYESWG"/>
<dbReference type="PANTHER" id="PTHR13068">
    <property type="entry name" value="CGI-12 PROTEIN-RELATED"/>
    <property type="match status" value="1"/>
</dbReference>
<keyword evidence="3" id="KW-0809">Transit peptide</keyword>
<dbReference type="AlphaFoldDB" id="A0A5E4F2B2"/>
<dbReference type="Pfam" id="PF02536">
    <property type="entry name" value="mTERF"/>
    <property type="match status" value="2"/>
</dbReference>
<evidence type="ECO:0000256" key="2">
    <source>
        <dbReference type="ARBA" id="ARBA00022472"/>
    </source>
</evidence>
<dbReference type="Gramene" id="VVA21916">
    <property type="protein sequence ID" value="VVA21916"/>
    <property type="gene ID" value="Prudul26B020724"/>
</dbReference>
<dbReference type="EMBL" id="CABIKO010000056">
    <property type="protein sequence ID" value="VVA21916.1"/>
    <property type="molecule type" value="Genomic_DNA"/>
</dbReference>
<dbReference type="InterPro" id="IPR003690">
    <property type="entry name" value="MTERF"/>
</dbReference>
<dbReference type="SMART" id="SM00733">
    <property type="entry name" value="Mterf"/>
    <property type="match status" value="6"/>
</dbReference>
<dbReference type="InParanoid" id="A0A5E4F2B2"/>
<dbReference type="InterPro" id="IPR038538">
    <property type="entry name" value="MTERF_sf"/>
</dbReference>
<dbReference type="Gene3D" id="1.25.70.10">
    <property type="entry name" value="Transcription termination factor 3, mitochondrial"/>
    <property type="match status" value="1"/>
</dbReference>